<evidence type="ECO:0000256" key="2">
    <source>
        <dbReference type="ARBA" id="ARBA00022448"/>
    </source>
</evidence>
<dbReference type="GO" id="GO:0008017">
    <property type="term" value="F:microtubule binding"/>
    <property type="evidence" value="ECO:0007669"/>
    <property type="project" value="InterPro"/>
</dbReference>
<dbReference type="InterPro" id="IPR019821">
    <property type="entry name" value="Kinesin_motor_CS"/>
</dbReference>
<dbReference type="PANTHER" id="PTHR47117:SF10">
    <property type="entry name" value="KINESIN-LIKE PROTEIN KIF1B"/>
    <property type="match status" value="1"/>
</dbReference>
<evidence type="ECO:0000256" key="5">
    <source>
        <dbReference type="ARBA" id="ARBA00022741"/>
    </source>
</evidence>
<reference evidence="13" key="1">
    <citation type="submission" date="2013-04" db="EMBL/GenBank/DDBJ databases">
        <title>The Genome Sequence of Fonticula alba ATCC 38817.</title>
        <authorList>
            <consortium name="The Broad Institute Genomics Platform"/>
            <person name="Russ C."/>
            <person name="Cuomo C."/>
            <person name="Burger G."/>
            <person name="Gray M.W."/>
            <person name="Holland P.W.H."/>
            <person name="King N."/>
            <person name="Lang F.B.F."/>
            <person name="Roger A.J."/>
            <person name="Ruiz-Trillo I."/>
            <person name="Brown M."/>
            <person name="Walker B."/>
            <person name="Young S."/>
            <person name="Zeng Q."/>
            <person name="Gargeya S."/>
            <person name="Fitzgerald M."/>
            <person name="Haas B."/>
            <person name="Abouelleil A."/>
            <person name="Allen A.W."/>
            <person name="Alvarado L."/>
            <person name="Arachchi H.M."/>
            <person name="Berlin A.M."/>
            <person name="Chapman S.B."/>
            <person name="Gainer-Dewar J."/>
            <person name="Goldberg J."/>
            <person name="Griggs A."/>
            <person name="Gujja S."/>
            <person name="Hansen M."/>
            <person name="Howarth C."/>
            <person name="Imamovic A."/>
            <person name="Ireland A."/>
            <person name="Larimer J."/>
            <person name="McCowan C."/>
            <person name="Murphy C."/>
            <person name="Pearson M."/>
            <person name="Poon T.W."/>
            <person name="Priest M."/>
            <person name="Roberts A."/>
            <person name="Saif S."/>
            <person name="Shea T."/>
            <person name="Sisk P."/>
            <person name="Sykes S."/>
            <person name="Wortman J."/>
            <person name="Nusbaum C."/>
            <person name="Birren B."/>
        </authorList>
    </citation>
    <scope>NUCLEOTIDE SEQUENCE [LARGE SCALE GENOMIC DNA]</scope>
    <source>
        <strain evidence="13">ATCC 38817</strain>
    </source>
</reference>
<evidence type="ECO:0000256" key="4">
    <source>
        <dbReference type="ARBA" id="ARBA00022701"/>
    </source>
</evidence>
<feature type="region of interest" description="Disordered" evidence="11">
    <location>
        <begin position="2115"/>
        <end position="2137"/>
    </location>
</feature>
<evidence type="ECO:0000256" key="9">
    <source>
        <dbReference type="ARBA" id="ARBA00023212"/>
    </source>
</evidence>
<feature type="compositionally biased region" description="Pro residues" evidence="11">
    <location>
        <begin position="790"/>
        <end position="799"/>
    </location>
</feature>
<dbReference type="InterPro" id="IPR008984">
    <property type="entry name" value="SMAD_FHA_dom_sf"/>
</dbReference>
<evidence type="ECO:0000256" key="6">
    <source>
        <dbReference type="ARBA" id="ARBA00022840"/>
    </source>
</evidence>
<feature type="compositionally biased region" description="Low complexity" evidence="11">
    <location>
        <begin position="586"/>
        <end position="605"/>
    </location>
</feature>
<feature type="compositionally biased region" description="Low complexity" evidence="11">
    <location>
        <begin position="1833"/>
        <end position="1858"/>
    </location>
</feature>
<evidence type="ECO:0000256" key="10">
    <source>
        <dbReference type="PROSITE-ProRule" id="PRU00283"/>
    </source>
</evidence>
<feature type="region of interest" description="Disordered" evidence="11">
    <location>
        <begin position="586"/>
        <end position="644"/>
    </location>
</feature>
<dbReference type="GO" id="GO:0005546">
    <property type="term" value="F:phosphatidylinositol-4,5-bisphosphate binding"/>
    <property type="evidence" value="ECO:0007669"/>
    <property type="project" value="UniProtKB-ARBA"/>
</dbReference>
<feature type="region of interest" description="Disordered" evidence="11">
    <location>
        <begin position="774"/>
        <end position="799"/>
    </location>
</feature>
<dbReference type="InterPro" id="IPR001752">
    <property type="entry name" value="Kinesin_motor_dom"/>
</dbReference>
<feature type="binding site" evidence="10">
    <location>
        <begin position="90"/>
        <end position="97"/>
    </location>
    <ligand>
        <name>ATP</name>
        <dbReference type="ChEBI" id="CHEBI:30616"/>
    </ligand>
</feature>
<dbReference type="EMBL" id="KB932204">
    <property type="protein sequence ID" value="KCV70426.1"/>
    <property type="molecule type" value="Genomic_DNA"/>
</dbReference>
<comment type="subcellular location">
    <subcellularLocation>
        <location evidence="1">Cytoplasm</location>
        <location evidence="1">Cytoskeleton</location>
    </subcellularLocation>
</comment>
<comment type="similarity">
    <text evidence="10">Belongs to the TRAFAC class myosin-kinesin ATPase superfamily. Kinesin family.</text>
</comment>
<dbReference type="CDD" id="cd01365">
    <property type="entry name" value="KISc_KIF1A_KIF1B"/>
    <property type="match status" value="1"/>
</dbReference>
<dbReference type="GO" id="GO:0005874">
    <property type="term" value="C:microtubule"/>
    <property type="evidence" value="ECO:0007669"/>
    <property type="project" value="UniProtKB-KW"/>
</dbReference>
<feature type="compositionally biased region" description="Low complexity" evidence="11">
    <location>
        <begin position="621"/>
        <end position="642"/>
    </location>
</feature>
<feature type="compositionally biased region" description="Low complexity" evidence="11">
    <location>
        <begin position="403"/>
        <end position="420"/>
    </location>
</feature>
<feature type="region of interest" description="Disordered" evidence="11">
    <location>
        <begin position="1833"/>
        <end position="1879"/>
    </location>
</feature>
<dbReference type="Gene3D" id="6.10.250.2520">
    <property type="match status" value="1"/>
</dbReference>
<dbReference type="InterPro" id="IPR036961">
    <property type="entry name" value="Kinesin_motor_dom_sf"/>
</dbReference>
<dbReference type="RefSeq" id="XP_009494942.1">
    <property type="nucleotide sequence ID" value="XM_009496667.1"/>
</dbReference>
<keyword evidence="6 10" id="KW-0067">ATP-binding</keyword>
<proteinExistence type="inferred from homology"/>
<evidence type="ECO:0000259" key="12">
    <source>
        <dbReference type="PROSITE" id="PS50067"/>
    </source>
</evidence>
<dbReference type="InterPro" id="IPR032405">
    <property type="entry name" value="Kinesin_assoc"/>
</dbReference>
<keyword evidence="9" id="KW-0206">Cytoskeleton</keyword>
<feature type="compositionally biased region" description="Low complexity" evidence="11">
    <location>
        <begin position="2122"/>
        <end position="2137"/>
    </location>
</feature>
<evidence type="ECO:0000256" key="1">
    <source>
        <dbReference type="ARBA" id="ARBA00004245"/>
    </source>
</evidence>
<dbReference type="SUPFAM" id="SSF52540">
    <property type="entry name" value="P-loop containing nucleoside triphosphate hydrolases"/>
    <property type="match status" value="1"/>
</dbReference>
<dbReference type="GO" id="GO:0008574">
    <property type="term" value="F:plus-end-directed microtubule motor activity"/>
    <property type="evidence" value="ECO:0007669"/>
    <property type="project" value="UniProtKB-ARBA"/>
</dbReference>
<evidence type="ECO:0000256" key="11">
    <source>
        <dbReference type="SAM" id="MobiDB-lite"/>
    </source>
</evidence>
<keyword evidence="7" id="KW-0175">Coiled coil</keyword>
<feature type="region of interest" description="Disordered" evidence="11">
    <location>
        <begin position="1462"/>
        <end position="1481"/>
    </location>
</feature>
<evidence type="ECO:0000256" key="3">
    <source>
        <dbReference type="ARBA" id="ARBA00022490"/>
    </source>
</evidence>
<name>A0A058Z8J1_FONAL</name>
<dbReference type="GeneID" id="20527493"/>
<keyword evidence="8 10" id="KW-0505">Motor protein</keyword>
<dbReference type="STRING" id="691883.A0A058Z8J1"/>
<feature type="compositionally biased region" description="Low complexity" evidence="11">
    <location>
        <begin position="775"/>
        <end position="789"/>
    </location>
</feature>
<keyword evidence="14" id="KW-1185">Reference proteome</keyword>
<evidence type="ECO:0000313" key="14">
    <source>
        <dbReference type="Proteomes" id="UP000030693"/>
    </source>
</evidence>
<dbReference type="InterPro" id="IPR027417">
    <property type="entry name" value="P-loop_NTPase"/>
</dbReference>
<evidence type="ECO:0000256" key="7">
    <source>
        <dbReference type="ARBA" id="ARBA00023054"/>
    </source>
</evidence>
<dbReference type="PROSITE" id="PS00411">
    <property type="entry name" value="KINESIN_MOTOR_1"/>
    <property type="match status" value="1"/>
</dbReference>
<dbReference type="SMART" id="SM00129">
    <property type="entry name" value="KISc"/>
    <property type="match status" value="1"/>
</dbReference>
<feature type="compositionally biased region" description="Low complexity" evidence="11">
    <location>
        <begin position="1462"/>
        <end position="1473"/>
    </location>
</feature>
<accession>A0A058Z8J1</accession>
<keyword evidence="5 10" id="KW-0547">Nucleotide-binding</keyword>
<evidence type="ECO:0000256" key="8">
    <source>
        <dbReference type="ARBA" id="ARBA00023175"/>
    </source>
</evidence>
<feature type="compositionally biased region" description="Low complexity" evidence="11">
    <location>
        <begin position="1727"/>
        <end position="1736"/>
    </location>
</feature>
<feature type="region of interest" description="Disordered" evidence="11">
    <location>
        <begin position="1717"/>
        <end position="1736"/>
    </location>
</feature>
<feature type="domain" description="Kinesin motor" evidence="12">
    <location>
        <begin position="3"/>
        <end position="339"/>
    </location>
</feature>
<dbReference type="PROSITE" id="PS50067">
    <property type="entry name" value="KINESIN_MOTOR_2"/>
    <property type="match status" value="1"/>
</dbReference>
<dbReference type="OrthoDB" id="3176171at2759"/>
<sequence>MSSVKVFVRVRPFNGREKAAKSKRVISMNGQSTTIEHNGKRHDYAFDNSYWSFDAEAPNYASQEIVYQEIGVEMVNHSFDGYNCCLFAYGQTGSGKSYSMMGYGPERGLIPRICEEIFSRIEQNSDPDLNYTVEVSYLEIYNEKVKDLLNPKGSDQLRVREHKTLGPYVEGLAKVLVSSFADIDRLMDEGNKARTVAATNMNETSSRSHAVFTMIMTQRQKDLATGLVAEKVSKIALVDLAGSERADSTGATGARLREGSNINKSLTALGMVISALADMSADPKKKIHIPYRDSVLTWLLKDNLGGNSKTCMLAALSPAEINYDETLSTLRYADRAKRIVNKATVNEDQNARMIRELREEVARLRAHLMSHGIELPVVASPAKPAPGVASPAAKPATIATATSASEASAGGPVSPSPSSGQLADGLMTSPSALLASGSDRDIAAQIRASERLVEELSESVETKRERTEAVARSRAEALADMGVSLGPASPAEGSPGLAEVSAPRLQPHLVNLNEDPLMNECLLYNLRLGGTTLVGSERPAHIVLGGARMLKEHCIFETSEDGLSVRLRLASPDAPVYINGKPLAAEDGASSSAPGAGASAAAAPEAGDDGATKAEPDDAASEASPPAAADATEEAPPAVDAAKQPGPMGVLLKSGDRLIFGLHYVFRFTNPIEVRAQRESAAASTTTAATEGESPSSGEAAQQPIADWAFALEELRQQQLSEQMAAVEAVSAEREARIRAEEERLESERQAVAAQVAEVQARMQEIESSNSALRAAAAAAATNGTSSPAEEPPAEPPLSPEQAALARRALVVWKACRRSTLRRRMAQLTPMLTEANVISAELNRGVALQFVISDPGSPFSTPAHDAGLAGDVGSPWEQAGRLLAQAAAGATSEPSSESHLPVLPSPELAIRVYDSRLGQVHLWSEDKFLMSLHAMRDIFQDPTSFTIFITQMARASGGGTAGAAGLDASNRQLARLAGPAAGPAPGPGLTPRQLALSRGPVGRAGGPAMHDPFSASGSWFSRLGSGHLYLWRVLSTHMAWAAGEADDLLLLDTEVSLFDEHGRVVGFVRVALHRVSPDGLPPATSADADMLPVRAELGFAGEPGAPAAPATLSGKDEDVAGASLQRGLVARALSASGPAADEPVLLRLSVSDIVLDLEGVHPADQFASLYNQHGQVSPPTEAYLNLRFGQTVLATPPGVIPLRPLQEAGPGVGSGADDGAAPAWVRYLDLGPMSASLAEGLALLQSGSPLAGGAIEVDLFGHLQTPIKYNHAQLVRQLGVTPAAPAVPVSPTSAAAAAPDTPRPLPAGALLSAASYHTLLLWVEVLEQDWTGDYASVPVSMEPHTLAQVEGEADPRGPVTAAAVAGRESATRGIFLVRQGVQRRLRLYVAVVGPTGPVLLRSLALGDVPADPADGPAPQRIPFHVAIGSVNVNRIRSLAPGAASSGDGAAVGSATAIDLQSVAPESPGASPGAGRPGGPTCASATLSWASALHDSRVLSRIALEPTELASVQLNVSLHLIGAPGTPGGPSQVEVGPGQPSIHLPRGPLTLSKELLFRVYPRDAAVLRTPPPPSAGLLGSLLASPRAAHVASRARSFFSDLFSGSGGGEAASASGQAAAAASAELGAPASRTASRVTGLYELALLHMPLNSRELVARPPVLASPFGTGNTLVTSASASAGPHYSALGAGPSSILARPRCLAFDETSRLGAVDAASMSAGGPGAGAGARGARAGDPSRPYVRGEEVLQGWWKPLSAELVDLSQRLRVRAKAAAAAERTRQLLTSLEQDQMDQLEQMLEADDIEPPVAGPASTETQEERQQRILARVVALLAHRAGRMSDSSADPASGSAESVAGSASEGESPAKSEDTVDAGADVDPNLGIQADGVEMSDTAEAGAGAGADADADTGELSQPGTLGFAIYSDLVETAKLDRATCQGYLNLLVPGPDAPGAPAFQWVRRYAVLRRPYLLTYTNAGDASESAAILVSHTIADYWPLPAAALPTAMASLAGPLAPGPADVFVLHAAPSESRSSGGSAGGSGFLIPAGVAGVDAAVPQQHEPGRSDVRVIARSLDATTSDAWVTAADPLRAGSRESALGLARHEAVQRARANTTLNGIGQMASTMGSPARGGPPTTAGTGTHY</sequence>
<keyword evidence="4" id="KW-0493">Microtubule</keyword>
<keyword evidence="3" id="KW-0963">Cytoplasm</keyword>
<organism evidence="13">
    <name type="scientific">Fonticula alba</name>
    <name type="common">Slime mold</name>
    <dbReference type="NCBI Taxonomy" id="691883"/>
    <lineage>
        <taxon>Eukaryota</taxon>
        <taxon>Rotosphaerida</taxon>
        <taxon>Fonticulaceae</taxon>
        <taxon>Fonticula</taxon>
    </lineage>
</organism>
<dbReference type="FunFam" id="3.40.850.10:FF:000047">
    <property type="entry name" value="Kinesin family protein"/>
    <property type="match status" value="1"/>
</dbReference>
<keyword evidence="2" id="KW-0813">Transport</keyword>
<dbReference type="GO" id="GO:0047496">
    <property type="term" value="P:vesicle transport along microtubule"/>
    <property type="evidence" value="ECO:0007669"/>
    <property type="project" value="UniProtKB-ARBA"/>
</dbReference>
<dbReference type="eggNOG" id="KOG0245">
    <property type="taxonomic scope" value="Eukaryota"/>
</dbReference>
<protein>
    <recommendedName>
        <fullName evidence="12">Kinesin motor domain-containing protein</fullName>
    </recommendedName>
</protein>
<dbReference type="Proteomes" id="UP000030693">
    <property type="component" value="Unassembled WGS sequence"/>
</dbReference>
<dbReference type="PRINTS" id="PR00380">
    <property type="entry name" value="KINESINHEAVY"/>
</dbReference>
<evidence type="ECO:0000313" key="13">
    <source>
        <dbReference type="EMBL" id="KCV70426.1"/>
    </source>
</evidence>
<dbReference type="Pfam" id="PF16183">
    <property type="entry name" value="Kinesin_assoc"/>
    <property type="match status" value="1"/>
</dbReference>
<dbReference type="Gene3D" id="2.60.200.20">
    <property type="match status" value="1"/>
</dbReference>
<gene>
    <name evidence="13" type="ORF">H696_02768</name>
</gene>
<dbReference type="Gene3D" id="3.40.850.10">
    <property type="entry name" value="Kinesin motor domain"/>
    <property type="match status" value="1"/>
</dbReference>
<dbReference type="Pfam" id="PF00225">
    <property type="entry name" value="Kinesin"/>
    <property type="match status" value="1"/>
</dbReference>
<dbReference type="PANTHER" id="PTHR47117">
    <property type="entry name" value="STAR-RELATED LIPID TRANSFER PROTEIN 9"/>
    <property type="match status" value="1"/>
</dbReference>
<feature type="region of interest" description="Disordered" evidence="11">
    <location>
        <begin position="1522"/>
        <end position="1544"/>
    </location>
</feature>
<dbReference type="GO" id="GO:0005524">
    <property type="term" value="F:ATP binding"/>
    <property type="evidence" value="ECO:0007669"/>
    <property type="project" value="UniProtKB-UniRule"/>
</dbReference>
<feature type="region of interest" description="Disordered" evidence="11">
    <location>
        <begin position="403"/>
        <end position="426"/>
    </location>
</feature>
<dbReference type="SUPFAM" id="SSF49879">
    <property type="entry name" value="SMAD/FHA domain"/>
    <property type="match status" value="1"/>
</dbReference>